<dbReference type="SUPFAM" id="SSF53067">
    <property type="entry name" value="Actin-like ATPase domain"/>
    <property type="match status" value="1"/>
</dbReference>
<evidence type="ECO:0000313" key="3">
    <source>
        <dbReference type="Proteomes" id="UP000694562"/>
    </source>
</evidence>
<dbReference type="InterPro" id="IPR043129">
    <property type="entry name" value="ATPase_NBD"/>
</dbReference>
<evidence type="ECO:0008006" key="4">
    <source>
        <dbReference type="Google" id="ProtNLM"/>
    </source>
</evidence>
<dbReference type="PANTHER" id="PTHR14187">
    <property type="entry name" value="ALPHA KINASE/ELONGATION FACTOR 2 KINASE"/>
    <property type="match status" value="1"/>
</dbReference>
<organism evidence="2 3">
    <name type="scientific">Falco tinnunculus</name>
    <name type="common">Common kestrel</name>
    <dbReference type="NCBI Taxonomy" id="100819"/>
    <lineage>
        <taxon>Eukaryota</taxon>
        <taxon>Metazoa</taxon>
        <taxon>Chordata</taxon>
        <taxon>Craniata</taxon>
        <taxon>Vertebrata</taxon>
        <taxon>Euteleostomi</taxon>
        <taxon>Archelosauria</taxon>
        <taxon>Archosauria</taxon>
        <taxon>Dinosauria</taxon>
        <taxon>Saurischia</taxon>
        <taxon>Theropoda</taxon>
        <taxon>Coelurosauria</taxon>
        <taxon>Aves</taxon>
        <taxon>Neognathae</taxon>
        <taxon>Neoaves</taxon>
        <taxon>Telluraves</taxon>
        <taxon>Australaves</taxon>
        <taxon>Falconiformes</taxon>
        <taxon>Falconidae</taxon>
        <taxon>Falco</taxon>
    </lineage>
</organism>
<dbReference type="CDD" id="cd10229">
    <property type="entry name" value="ASKHA_NBD_HSP70_HSPA12"/>
    <property type="match status" value="1"/>
</dbReference>
<reference evidence="2" key="2">
    <citation type="submission" date="2025-09" db="UniProtKB">
        <authorList>
            <consortium name="Ensembl"/>
        </authorList>
    </citation>
    <scope>IDENTIFICATION</scope>
</reference>
<evidence type="ECO:0000313" key="2">
    <source>
        <dbReference type="Ensembl" id="ENSFTIP00000009884.1"/>
    </source>
</evidence>
<dbReference type="Gene3D" id="3.30.420.40">
    <property type="match status" value="1"/>
</dbReference>
<feature type="compositionally biased region" description="Pro residues" evidence="1">
    <location>
        <begin position="1"/>
        <end position="16"/>
    </location>
</feature>
<protein>
    <recommendedName>
        <fullName evidence="4">Heat shock 70 kDa protein 12A</fullName>
    </recommendedName>
</protein>
<feature type="region of interest" description="Disordered" evidence="1">
    <location>
        <begin position="1"/>
        <end position="20"/>
    </location>
</feature>
<name>A0A8C4UCV5_FALTI</name>
<dbReference type="PANTHER" id="PTHR14187:SF5">
    <property type="entry name" value="HEAT SHOCK 70 KDA PROTEIN 12A"/>
    <property type="match status" value="1"/>
</dbReference>
<dbReference type="Ensembl" id="ENSFTIT00000010322.1">
    <property type="protein sequence ID" value="ENSFTIP00000009884.1"/>
    <property type="gene ID" value="ENSFTIG00000006620.1"/>
</dbReference>
<accession>A0A8C4UCV5</accession>
<dbReference type="Proteomes" id="UP000694562">
    <property type="component" value="Unplaced"/>
</dbReference>
<reference evidence="2" key="1">
    <citation type="submission" date="2025-08" db="UniProtKB">
        <authorList>
            <consortium name="Ensembl"/>
        </authorList>
    </citation>
    <scope>IDENTIFICATION</scope>
</reference>
<keyword evidence="3" id="KW-1185">Reference proteome</keyword>
<sequence>MPSQPPSNDPQAPANPPSFYTKHDAPRYGTVALPCNIQFHRSPIAPLQLLQQHTPALQLATISKSVFIIAIDFSTSHSGYCFSLTSSTDQIRQTPTCILFNQERKFKKFGYDAVMKYKSLPHGKADNWYFFQDFKMKLYNTVGGTVTLKAINGKMLPALTIFSQSPCYLKERALNTIQEAYFQTVCSQEEITWFITVPVTWSAAARQFMQLEAKEAKAGVIPFPQIIFGDFPQHLNNLYAVVYPGGTIDIMVHEIQENRLLKELHKATGGGWEGNSVDENFTDCLKKIFNDGVWDEYVQSHPSELRHMMYNFSIQKCLTGRDAIYIHCYYNLTRVAEHKKDISHFFKNEEGAVWCDGMIMITYKKMKSFFYYRIKNIIRGRFLTSFASSIILRDAIRQAFSKKYHILCPMEVQVAIAKGAVLFGVSPHVIASRVSAWTYGIAVSEKFDASIHPFCKQRVSKADGFVYCMDLFKKLVGIEEAVNINEVVHYDFYPTEPDQTEVCFSFYCTEKQDAQYIDEEGLEKLGSGTVPMPDTKLGRKRQLKLDIKFGLTEFKATCTDITSKQSWAIVINFLAV</sequence>
<proteinExistence type="predicted"/>
<dbReference type="AlphaFoldDB" id="A0A8C4UCV5"/>
<dbReference type="OrthoDB" id="2963168at2759"/>
<evidence type="ECO:0000256" key="1">
    <source>
        <dbReference type="SAM" id="MobiDB-lite"/>
    </source>
</evidence>
<dbReference type="OMA" id="EWRTKYD"/>